<dbReference type="EMBL" id="PYBJ01000042">
    <property type="protein sequence ID" value="PSM37378.1"/>
    <property type="molecule type" value="Genomic_DNA"/>
</dbReference>
<organism evidence="2 3">
    <name type="scientific">Streptomyces dioscori</name>
    <dbReference type="NCBI Taxonomy" id="2109333"/>
    <lineage>
        <taxon>Bacteria</taxon>
        <taxon>Bacillati</taxon>
        <taxon>Actinomycetota</taxon>
        <taxon>Actinomycetes</taxon>
        <taxon>Kitasatosporales</taxon>
        <taxon>Streptomycetaceae</taxon>
        <taxon>Streptomyces</taxon>
        <taxon>Streptomyces aurantiacus group</taxon>
    </lineage>
</organism>
<dbReference type="AlphaFoldDB" id="A0A2P8PTS8"/>
<accession>A0A2P8PTS8</accession>
<evidence type="ECO:0000256" key="1">
    <source>
        <dbReference type="SAM" id="MobiDB-lite"/>
    </source>
</evidence>
<gene>
    <name evidence="2" type="ORF">C6Y14_42440</name>
</gene>
<proteinExistence type="predicted"/>
<name>A0A2P8PTS8_9ACTN</name>
<sequence length="95" mass="10034">MTQVSGVCGTGRIQEEGGGPTRPRGRRPRAGDRGRRPVSRGRAAVPRGAFREGPGTSGLPALSRRERARASGAGTRFTRGARRAIPCRTVPPVMS</sequence>
<dbReference type="Proteomes" id="UP000240429">
    <property type="component" value="Unassembled WGS sequence"/>
</dbReference>
<keyword evidence="3" id="KW-1185">Reference proteome</keyword>
<comment type="caution">
    <text evidence="2">The sequence shown here is derived from an EMBL/GenBank/DDBJ whole genome shotgun (WGS) entry which is preliminary data.</text>
</comment>
<protein>
    <submittedName>
        <fullName evidence="2">Uncharacterized protein</fullName>
    </submittedName>
</protein>
<evidence type="ECO:0000313" key="3">
    <source>
        <dbReference type="Proteomes" id="UP000240429"/>
    </source>
</evidence>
<reference evidence="2 3" key="1">
    <citation type="submission" date="2018-03" db="EMBL/GenBank/DDBJ databases">
        <title>Streptomyces dioscori sp. nov., a novel endophytic actinobacterium isolated from bulbil of Dioscorea bulbifera L.</title>
        <authorList>
            <person name="Zhikuan W."/>
        </authorList>
    </citation>
    <scope>NUCLEOTIDE SEQUENCE [LARGE SCALE GENOMIC DNA]</scope>
    <source>
        <strain evidence="2 3">A217</strain>
    </source>
</reference>
<evidence type="ECO:0000313" key="2">
    <source>
        <dbReference type="EMBL" id="PSM37378.1"/>
    </source>
</evidence>
<feature type="region of interest" description="Disordered" evidence="1">
    <location>
        <begin position="1"/>
        <end position="80"/>
    </location>
</feature>